<feature type="domain" description="Peptidoglycan binding-like" evidence="1">
    <location>
        <begin position="73"/>
        <end position="125"/>
    </location>
</feature>
<dbReference type="Pfam" id="PF01471">
    <property type="entry name" value="PG_binding_1"/>
    <property type="match status" value="1"/>
</dbReference>
<evidence type="ECO:0000313" key="2">
    <source>
        <dbReference type="EMBL" id="SVC56805.1"/>
    </source>
</evidence>
<dbReference type="InterPro" id="IPR036365">
    <property type="entry name" value="PGBD-like_sf"/>
</dbReference>
<dbReference type="SUPFAM" id="SSF47090">
    <property type="entry name" value="PGBD-like"/>
    <property type="match status" value="1"/>
</dbReference>
<sequence>MQKLLILLILSFFSTQGYAASCPDGSEPVKSLSADGTYFVYNCGNKTNNDVTSKSESSTIGQSIYKTITQGDAEIYEAQMLLNRFNSYPVLSPNGQWTSDTQSAIKNFYQNLGQKFDGKWSSQILSDLKDRRLITMPRSGPLSFAEEDEVLDEIRLKYDDVSKFAKDWYQLNQLKFTVVTSDEVSPPFCYPTPEDCVDGSAIYTPEPANAARGDFNGDGLQDLAIAWEYMIH</sequence>
<gene>
    <name evidence="2" type="ORF">METZ01_LOCUS309659</name>
</gene>
<accession>A0A382N8Y5</accession>
<name>A0A382N8Y5_9ZZZZ</name>
<feature type="non-terminal residue" evidence="2">
    <location>
        <position position="232"/>
    </location>
</feature>
<dbReference type="EMBL" id="UINC01098353">
    <property type="protein sequence ID" value="SVC56805.1"/>
    <property type="molecule type" value="Genomic_DNA"/>
</dbReference>
<dbReference type="InterPro" id="IPR002477">
    <property type="entry name" value="Peptidoglycan-bd-like"/>
</dbReference>
<protein>
    <recommendedName>
        <fullName evidence="1">Peptidoglycan binding-like domain-containing protein</fullName>
    </recommendedName>
</protein>
<evidence type="ECO:0000259" key="1">
    <source>
        <dbReference type="Pfam" id="PF01471"/>
    </source>
</evidence>
<dbReference type="AlphaFoldDB" id="A0A382N8Y5"/>
<organism evidence="2">
    <name type="scientific">marine metagenome</name>
    <dbReference type="NCBI Taxonomy" id="408172"/>
    <lineage>
        <taxon>unclassified sequences</taxon>
        <taxon>metagenomes</taxon>
        <taxon>ecological metagenomes</taxon>
    </lineage>
</organism>
<reference evidence="2" key="1">
    <citation type="submission" date="2018-05" db="EMBL/GenBank/DDBJ databases">
        <authorList>
            <person name="Lanie J.A."/>
            <person name="Ng W.-L."/>
            <person name="Kazmierczak K.M."/>
            <person name="Andrzejewski T.M."/>
            <person name="Davidsen T.M."/>
            <person name="Wayne K.J."/>
            <person name="Tettelin H."/>
            <person name="Glass J.I."/>
            <person name="Rusch D."/>
            <person name="Podicherti R."/>
            <person name="Tsui H.-C.T."/>
            <person name="Winkler M.E."/>
        </authorList>
    </citation>
    <scope>NUCLEOTIDE SEQUENCE</scope>
</reference>
<proteinExistence type="predicted"/>